<name>A0A1J3I3M8_NOCCA</name>
<feature type="compositionally biased region" description="Basic and acidic residues" evidence="6">
    <location>
        <begin position="291"/>
        <end position="308"/>
    </location>
</feature>
<evidence type="ECO:0000256" key="6">
    <source>
        <dbReference type="SAM" id="MobiDB-lite"/>
    </source>
</evidence>
<evidence type="ECO:0000256" key="4">
    <source>
        <dbReference type="ARBA" id="ARBA00023235"/>
    </source>
</evidence>
<dbReference type="InterPro" id="IPR046357">
    <property type="entry name" value="PPIase_dom_sf"/>
</dbReference>
<gene>
    <name evidence="8" type="ORF">LE_TR17212_c3_g1_i1_g.55354</name>
</gene>
<dbReference type="Pfam" id="PF17800">
    <property type="entry name" value="NPL"/>
    <property type="match status" value="1"/>
</dbReference>
<dbReference type="Pfam" id="PF00254">
    <property type="entry name" value="FKBP_C"/>
    <property type="match status" value="1"/>
</dbReference>
<evidence type="ECO:0000259" key="7">
    <source>
        <dbReference type="PROSITE" id="PS50059"/>
    </source>
</evidence>
<dbReference type="AlphaFoldDB" id="A0A1J3I3M8"/>
<keyword evidence="3 5" id="KW-0697">Rotamase</keyword>
<dbReference type="PROSITE" id="PS50059">
    <property type="entry name" value="FKBP_PPIASE"/>
    <property type="match status" value="1"/>
</dbReference>
<protein>
    <recommendedName>
        <fullName evidence="2 5">peptidylprolyl isomerase</fullName>
        <ecNumber evidence="2 5">5.2.1.8</ecNumber>
    </recommendedName>
</protein>
<feature type="region of interest" description="Disordered" evidence="6">
    <location>
        <begin position="173"/>
        <end position="207"/>
    </location>
</feature>
<accession>A0A1J3I3M8</accession>
<proteinExistence type="predicted"/>
<dbReference type="PANTHER" id="PTHR43811">
    <property type="entry name" value="FKBP-TYPE PEPTIDYL-PROLYL CIS-TRANS ISOMERASE FKPA"/>
    <property type="match status" value="1"/>
</dbReference>
<dbReference type="EMBL" id="GEVL01003309">
    <property type="protein sequence ID" value="JAU74032.1"/>
    <property type="molecule type" value="Transcribed_RNA"/>
</dbReference>
<feature type="region of interest" description="Disordered" evidence="6">
    <location>
        <begin position="225"/>
        <end position="354"/>
    </location>
</feature>
<organism evidence="8">
    <name type="scientific">Noccaea caerulescens</name>
    <name type="common">Alpine penny-cress</name>
    <name type="synonym">Thlaspi caerulescens</name>
    <dbReference type="NCBI Taxonomy" id="107243"/>
    <lineage>
        <taxon>Eukaryota</taxon>
        <taxon>Viridiplantae</taxon>
        <taxon>Streptophyta</taxon>
        <taxon>Embryophyta</taxon>
        <taxon>Tracheophyta</taxon>
        <taxon>Spermatophyta</taxon>
        <taxon>Magnoliopsida</taxon>
        <taxon>eudicotyledons</taxon>
        <taxon>Gunneridae</taxon>
        <taxon>Pentapetalae</taxon>
        <taxon>rosids</taxon>
        <taxon>malvids</taxon>
        <taxon>Brassicales</taxon>
        <taxon>Brassicaceae</taxon>
        <taxon>Coluteocarpeae</taxon>
        <taxon>Noccaea</taxon>
    </lineage>
</organism>
<dbReference type="Gene3D" id="2.60.120.340">
    <property type="entry name" value="Nucleoplasmin core domain"/>
    <property type="match status" value="1"/>
</dbReference>
<dbReference type="EC" id="5.2.1.8" evidence="2 5"/>
<keyword evidence="4 5" id="KW-0413">Isomerase</keyword>
<evidence type="ECO:0000313" key="8">
    <source>
        <dbReference type="EMBL" id="JAU74032.1"/>
    </source>
</evidence>
<evidence type="ECO:0000256" key="2">
    <source>
        <dbReference type="ARBA" id="ARBA00013194"/>
    </source>
</evidence>
<dbReference type="GO" id="GO:0003755">
    <property type="term" value="F:peptidyl-prolyl cis-trans isomerase activity"/>
    <property type="evidence" value="ECO:0007669"/>
    <property type="project" value="UniProtKB-KW"/>
</dbReference>
<comment type="catalytic activity">
    <reaction evidence="1 5">
        <text>[protein]-peptidylproline (omega=180) = [protein]-peptidylproline (omega=0)</text>
        <dbReference type="Rhea" id="RHEA:16237"/>
        <dbReference type="Rhea" id="RHEA-COMP:10747"/>
        <dbReference type="Rhea" id="RHEA-COMP:10748"/>
        <dbReference type="ChEBI" id="CHEBI:83833"/>
        <dbReference type="ChEBI" id="CHEBI:83834"/>
        <dbReference type="EC" id="5.2.1.8"/>
    </reaction>
</comment>
<dbReference type="InterPro" id="IPR041232">
    <property type="entry name" value="NPL"/>
</dbReference>
<evidence type="ECO:0000256" key="5">
    <source>
        <dbReference type="PROSITE-ProRule" id="PRU00277"/>
    </source>
</evidence>
<evidence type="ECO:0000256" key="3">
    <source>
        <dbReference type="ARBA" id="ARBA00023110"/>
    </source>
</evidence>
<feature type="domain" description="PPIase FKBP-type" evidence="7">
    <location>
        <begin position="413"/>
        <end position="501"/>
    </location>
</feature>
<dbReference type="InterPro" id="IPR001179">
    <property type="entry name" value="PPIase_FKBP_dom"/>
</dbReference>
<dbReference type="PANTHER" id="PTHR43811:SF48">
    <property type="entry name" value="PEPTIDYL-PROLYL CIS-TRANS ISOMERASE FKBP43"/>
    <property type="match status" value="1"/>
</dbReference>
<feature type="compositionally biased region" description="Polar residues" evidence="6">
    <location>
        <begin position="231"/>
        <end position="257"/>
    </location>
</feature>
<sequence length="501" mass="55645">MAFWGVEVKSGRPFTLKTTEATGIKRLHLSQATLGLGNAATRSVLQCNIGSKSPVFLCVLSPEKIESCQLNIEFEETDDVIFSVIGPRSVHLTGYFLGMSTAFCQNDDELESYGEDIGYSYMDIGSSDDYDYSDSFINDDDLSACRSHAFSTDDDEVSIKEWKDKKAKIRKRDGKGGRLRKKYKVSDSESAETLAKPDDSSEGDCVEVSKDDLKVCTEIPLPSRITRSKARSSSLENDQPDSQCVKTSEATVHSHMTLNKREDKPLADVQLSPLKKVSETVSKKRRKKEKSNKSDVIDVDDGEGKQKPESVQVEKATTDEVIEPSSTVLLSENGDDATPTKKRRKKNKREDETTNVQENLFECLEKNKQALDNKNIDEEAVTTKSLEPEIPSNEVIIEEIAKGKLDGKVAADGKKVSIFYTGKLKDTEEPFESNLGETPFRFRLGEKNVVKGLSIGIKGMRVGDKRRLVIPPSLVYAEVGLNEDIPKNASLVYEVEAVKVR</sequence>
<reference evidence="8" key="1">
    <citation type="submission" date="2016-07" db="EMBL/GenBank/DDBJ databases">
        <title>De novo transcriptome assembly of four accessions of the metal hyperaccumulator plant Noccaea caerulescens.</title>
        <authorList>
            <person name="Blande D."/>
            <person name="Halimaa P."/>
            <person name="Tervahauta A.I."/>
            <person name="Aarts M.G."/>
            <person name="Karenlampi S.O."/>
        </authorList>
    </citation>
    <scope>NUCLEOTIDE SEQUENCE</scope>
</reference>
<feature type="compositionally biased region" description="Basic residues" evidence="6">
    <location>
        <begin position="173"/>
        <end position="183"/>
    </location>
</feature>
<dbReference type="Gene3D" id="3.10.50.40">
    <property type="match status" value="1"/>
</dbReference>
<evidence type="ECO:0000256" key="1">
    <source>
        <dbReference type="ARBA" id="ARBA00000971"/>
    </source>
</evidence>
<dbReference type="SUPFAM" id="SSF54534">
    <property type="entry name" value="FKBP-like"/>
    <property type="match status" value="1"/>
</dbReference>